<evidence type="ECO:0000313" key="3">
    <source>
        <dbReference type="Proteomes" id="UP000481861"/>
    </source>
</evidence>
<feature type="region of interest" description="Disordered" evidence="1">
    <location>
        <begin position="165"/>
        <end position="185"/>
    </location>
</feature>
<dbReference type="EMBL" id="JAADJZ010000002">
    <property type="protein sequence ID" value="KAF2876890.1"/>
    <property type="molecule type" value="Genomic_DNA"/>
</dbReference>
<comment type="caution">
    <text evidence="2">The sequence shown here is derived from an EMBL/GenBank/DDBJ whole genome shotgun (WGS) entry which is preliminary data.</text>
</comment>
<evidence type="ECO:0000256" key="1">
    <source>
        <dbReference type="SAM" id="MobiDB-lite"/>
    </source>
</evidence>
<dbReference type="Proteomes" id="UP000481861">
    <property type="component" value="Unassembled WGS sequence"/>
</dbReference>
<dbReference type="AlphaFoldDB" id="A0A7C8IL19"/>
<keyword evidence="3" id="KW-1185">Reference proteome</keyword>
<proteinExistence type="predicted"/>
<protein>
    <submittedName>
        <fullName evidence="2">Uncharacterized protein</fullName>
    </submittedName>
</protein>
<evidence type="ECO:0000313" key="2">
    <source>
        <dbReference type="EMBL" id="KAF2876890.1"/>
    </source>
</evidence>
<feature type="region of interest" description="Disordered" evidence="1">
    <location>
        <begin position="303"/>
        <end position="366"/>
    </location>
</feature>
<accession>A0A7C8IL19</accession>
<sequence length="388" mass="42876">MALARGVLGLPPCSYYAHQRSAATSAAATARRAALGHASVSVARGGARATVVGVVIISRLGSHVDFRCFKSVDFTTTWYCTPPTTPQQHLFCSLNFLWTVSTNVTASSRPLGLFCSDMARKLRGRSCGLLRQKPHPAIATATSTAPAYLRSCSMKLQATSRHALDSHDRSYRQRHHDPRTGSGIPPRLGWGQGWDHCRREQRWDFQVFGNGYWSEPADSQANAARCTPAVASFFDWDGVSGWDHCLGDQIISSQMYPQWHPSSIKVHSGHRGTWCNIGCISAVASFFDKDGVSGWDHCRRSVPYTGSKSDSTRPRRAPRPRLFGGGQVEQWRPCPTSHRYRRSQSQAHEPKTPKQNPPPRPQAACKPTDIGFADLVTNLSQSTNYKLL</sequence>
<organism evidence="2 3">
    <name type="scientific">Massariosphaeria phaeospora</name>
    <dbReference type="NCBI Taxonomy" id="100035"/>
    <lineage>
        <taxon>Eukaryota</taxon>
        <taxon>Fungi</taxon>
        <taxon>Dikarya</taxon>
        <taxon>Ascomycota</taxon>
        <taxon>Pezizomycotina</taxon>
        <taxon>Dothideomycetes</taxon>
        <taxon>Pleosporomycetidae</taxon>
        <taxon>Pleosporales</taxon>
        <taxon>Pleosporales incertae sedis</taxon>
        <taxon>Massariosphaeria</taxon>
    </lineage>
</organism>
<name>A0A7C8IL19_9PLEO</name>
<reference evidence="2 3" key="1">
    <citation type="submission" date="2020-01" db="EMBL/GenBank/DDBJ databases">
        <authorList>
            <consortium name="DOE Joint Genome Institute"/>
            <person name="Haridas S."/>
            <person name="Albert R."/>
            <person name="Binder M."/>
            <person name="Bloem J."/>
            <person name="Labutti K."/>
            <person name="Salamov A."/>
            <person name="Andreopoulos B."/>
            <person name="Baker S.E."/>
            <person name="Barry K."/>
            <person name="Bills G."/>
            <person name="Bluhm B.H."/>
            <person name="Cannon C."/>
            <person name="Castanera R."/>
            <person name="Culley D.E."/>
            <person name="Daum C."/>
            <person name="Ezra D."/>
            <person name="Gonzalez J.B."/>
            <person name="Henrissat B."/>
            <person name="Kuo A."/>
            <person name="Liang C."/>
            <person name="Lipzen A."/>
            <person name="Lutzoni F."/>
            <person name="Magnuson J."/>
            <person name="Mondo S."/>
            <person name="Nolan M."/>
            <person name="Ohm R."/>
            <person name="Pangilinan J."/>
            <person name="Park H.-J.H."/>
            <person name="Ramirez L."/>
            <person name="Alfaro M."/>
            <person name="Sun H."/>
            <person name="Tritt A."/>
            <person name="Yoshinaga Y."/>
            <person name="Zwiers L.-H.L."/>
            <person name="Turgeon B.G."/>
            <person name="Goodwin S.B."/>
            <person name="Spatafora J.W."/>
            <person name="Crous P.W."/>
            <person name="Grigoriev I.V."/>
        </authorList>
    </citation>
    <scope>NUCLEOTIDE SEQUENCE [LARGE SCALE GENOMIC DNA]</scope>
    <source>
        <strain evidence="2 3">CBS 611.86</strain>
    </source>
</reference>
<gene>
    <name evidence="2" type="ORF">BDV95DRAFT_589549</name>
</gene>